<evidence type="ECO:0000256" key="10">
    <source>
        <dbReference type="PROSITE-ProRule" id="PRU01379"/>
    </source>
</evidence>
<dbReference type="FunFam" id="3.40.630.10:FF:000084">
    <property type="entry name" value="Carboxypeptidase B2"/>
    <property type="match status" value="1"/>
</dbReference>
<reference evidence="12" key="2">
    <citation type="submission" date="2025-09" db="UniProtKB">
        <authorList>
            <consortium name="Ensembl"/>
        </authorList>
    </citation>
    <scope>IDENTIFICATION</scope>
</reference>
<dbReference type="PANTHER" id="PTHR11705">
    <property type="entry name" value="PROTEASE FAMILY M14 CARBOXYPEPTIDASE A,B"/>
    <property type="match status" value="1"/>
</dbReference>
<dbReference type="GO" id="GO:0005615">
    <property type="term" value="C:extracellular space"/>
    <property type="evidence" value="ECO:0007669"/>
    <property type="project" value="TreeGrafter"/>
</dbReference>
<dbReference type="Ensembl" id="ENSLLET00000026670.1">
    <property type="protein sequence ID" value="ENSLLEP00000025686.1"/>
    <property type="gene ID" value="ENSLLEG00000016093.1"/>
</dbReference>
<keyword evidence="5" id="KW-0479">Metal-binding</keyword>
<dbReference type="GO" id="GO:0006508">
    <property type="term" value="P:proteolysis"/>
    <property type="evidence" value="ECO:0007669"/>
    <property type="project" value="UniProtKB-KW"/>
</dbReference>
<organism evidence="12 13">
    <name type="scientific">Leptobrachium leishanense</name>
    <name type="common">Leishan spiny toad</name>
    <dbReference type="NCBI Taxonomy" id="445787"/>
    <lineage>
        <taxon>Eukaryota</taxon>
        <taxon>Metazoa</taxon>
        <taxon>Chordata</taxon>
        <taxon>Craniata</taxon>
        <taxon>Vertebrata</taxon>
        <taxon>Euteleostomi</taxon>
        <taxon>Amphibia</taxon>
        <taxon>Batrachia</taxon>
        <taxon>Anura</taxon>
        <taxon>Pelobatoidea</taxon>
        <taxon>Megophryidae</taxon>
        <taxon>Leptobrachium</taxon>
    </lineage>
</organism>
<evidence type="ECO:0000256" key="1">
    <source>
        <dbReference type="ARBA" id="ARBA00001947"/>
    </source>
</evidence>
<evidence type="ECO:0000313" key="12">
    <source>
        <dbReference type="Ensembl" id="ENSLLEP00000025686.1"/>
    </source>
</evidence>
<keyword evidence="9" id="KW-0482">Metalloprotease</keyword>
<dbReference type="GO" id="GO:0004181">
    <property type="term" value="F:metallocarboxypeptidase activity"/>
    <property type="evidence" value="ECO:0007669"/>
    <property type="project" value="InterPro"/>
</dbReference>
<evidence type="ECO:0000256" key="9">
    <source>
        <dbReference type="ARBA" id="ARBA00023049"/>
    </source>
</evidence>
<evidence type="ECO:0000259" key="11">
    <source>
        <dbReference type="PROSITE" id="PS52035"/>
    </source>
</evidence>
<feature type="active site" description="Proton donor/acceptor" evidence="10">
    <location>
        <position position="243"/>
    </location>
</feature>
<keyword evidence="13" id="KW-1185">Reference proteome</keyword>
<evidence type="ECO:0000256" key="5">
    <source>
        <dbReference type="ARBA" id="ARBA00022723"/>
    </source>
</evidence>
<dbReference type="PRINTS" id="PR00765">
    <property type="entry name" value="CRBOXYPTASEA"/>
</dbReference>
<dbReference type="Pfam" id="PF00246">
    <property type="entry name" value="Peptidase_M14"/>
    <property type="match status" value="1"/>
</dbReference>
<evidence type="ECO:0000256" key="4">
    <source>
        <dbReference type="ARBA" id="ARBA00022670"/>
    </source>
</evidence>
<reference evidence="12" key="1">
    <citation type="submission" date="2025-08" db="UniProtKB">
        <authorList>
            <consortium name="Ensembl"/>
        </authorList>
    </citation>
    <scope>IDENTIFICATION</scope>
</reference>
<dbReference type="Proteomes" id="UP000694569">
    <property type="component" value="Unplaced"/>
</dbReference>
<accession>A0A8C5PNY2</accession>
<dbReference type="PANTHER" id="PTHR11705:SF148">
    <property type="entry name" value="CARBOXYPEPTIDASE O"/>
    <property type="match status" value="1"/>
</dbReference>
<dbReference type="PROSITE" id="PS00132">
    <property type="entry name" value="CARBOXYPEPT_ZN_1"/>
    <property type="match status" value="1"/>
</dbReference>
<evidence type="ECO:0000256" key="8">
    <source>
        <dbReference type="ARBA" id="ARBA00022833"/>
    </source>
</evidence>
<dbReference type="PROSITE" id="PS52035">
    <property type="entry name" value="PEPTIDASE_M14"/>
    <property type="match status" value="1"/>
</dbReference>
<keyword evidence="3" id="KW-0121">Carboxypeptidase</keyword>
<comment type="cofactor">
    <cofactor evidence="1">
        <name>Zn(2+)</name>
        <dbReference type="ChEBI" id="CHEBI:29105"/>
    </cofactor>
</comment>
<proteinExistence type="inferred from homology"/>
<dbReference type="InterPro" id="IPR000834">
    <property type="entry name" value="Peptidase_M14"/>
</dbReference>
<keyword evidence="6" id="KW-0732">Signal</keyword>
<name>A0A8C5PNY2_9ANUR</name>
<keyword evidence="8" id="KW-0862">Zinc</keyword>
<dbReference type="GeneTree" id="ENSGT00940000161508"/>
<keyword evidence="4" id="KW-0645">Protease</keyword>
<evidence type="ECO:0000256" key="7">
    <source>
        <dbReference type="ARBA" id="ARBA00022801"/>
    </source>
</evidence>
<dbReference type="AlphaFoldDB" id="A0A8C5PNY2"/>
<dbReference type="SMART" id="SM00631">
    <property type="entry name" value="Zn_pept"/>
    <property type="match status" value="1"/>
</dbReference>
<comment type="similarity">
    <text evidence="2 10">Belongs to the peptidase M14 family.</text>
</comment>
<dbReference type="Gene3D" id="3.40.630.10">
    <property type="entry name" value="Zn peptidases"/>
    <property type="match status" value="1"/>
</dbReference>
<dbReference type="SUPFAM" id="SSF53187">
    <property type="entry name" value="Zn-dependent exopeptidases"/>
    <property type="match status" value="1"/>
</dbReference>
<dbReference type="GO" id="GO:0008270">
    <property type="term" value="F:zinc ion binding"/>
    <property type="evidence" value="ECO:0007669"/>
    <property type="project" value="InterPro"/>
</dbReference>
<dbReference type="InterPro" id="IPR057246">
    <property type="entry name" value="CARBOXYPEPT_ZN_1"/>
</dbReference>
<evidence type="ECO:0000256" key="3">
    <source>
        <dbReference type="ARBA" id="ARBA00022645"/>
    </source>
</evidence>
<protein>
    <recommendedName>
        <fullName evidence="11">Peptidase M14 domain-containing protein</fullName>
    </recommendedName>
</protein>
<keyword evidence="7" id="KW-0378">Hydrolase</keyword>
<evidence type="ECO:0000256" key="6">
    <source>
        <dbReference type="ARBA" id="ARBA00022729"/>
    </source>
</evidence>
<feature type="domain" description="Peptidase M14" evidence="11">
    <location>
        <begin position="1"/>
        <end position="277"/>
    </location>
</feature>
<evidence type="ECO:0000256" key="2">
    <source>
        <dbReference type="ARBA" id="ARBA00005988"/>
    </source>
</evidence>
<sequence>MIDQSTVSNRKARKISLDSYDYTKYHPMGEIGYPSDKQKKSIVVDCGIHAREWIAVAFCQWLVREVNFLQNVLRQVDIYVIPVLNVDGYIYSWTDRLWRKNRSPHDNGACYGVDLNRNFDARWCTTGASPNCSTNTFCGPEIASELESQGLIALINPLRPNVLSYLTIHSYGQYILLPHGYTRDESQNHQELMDVANKAAAKMLALHGKRYTIGSTSVVLYNTSGNSADWTTDINIKFSYTYELRDNGTHGFLLPEDQIKDTCDENTLAVMSMLEHINENYLESNAVTILSIWLNYLHMTYLLMHFLDIKT</sequence>
<evidence type="ECO:0000313" key="13">
    <source>
        <dbReference type="Proteomes" id="UP000694569"/>
    </source>
</evidence>
<dbReference type="OrthoDB" id="3626597at2759"/>